<keyword evidence="1" id="KW-1133">Transmembrane helix</keyword>
<evidence type="ECO:0000313" key="3">
    <source>
        <dbReference type="Proteomes" id="UP000807025"/>
    </source>
</evidence>
<gene>
    <name evidence="2" type="ORF">BDN71DRAFT_1453037</name>
</gene>
<name>A0A9P6DDG0_PLEER</name>
<keyword evidence="1" id="KW-0472">Membrane</keyword>
<organism evidence="2 3">
    <name type="scientific">Pleurotus eryngii</name>
    <name type="common">Boletus of the steppes</name>
    <dbReference type="NCBI Taxonomy" id="5323"/>
    <lineage>
        <taxon>Eukaryota</taxon>
        <taxon>Fungi</taxon>
        <taxon>Dikarya</taxon>
        <taxon>Basidiomycota</taxon>
        <taxon>Agaricomycotina</taxon>
        <taxon>Agaricomycetes</taxon>
        <taxon>Agaricomycetidae</taxon>
        <taxon>Agaricales</taxon>
        <taxon>Pleurotineae</taxon>
        <taxon>Pleurotaceae</taxon>
        <taxon>Pleurotus</taxon>
    </lineage>
</organism>
<accession>A0A9P6DDG0</accession>
<evidence type="ECO:0000313" key="2">
    <source>
        <dbReference type="EMBL" id="KAF9491335.1"/>
    </source>
</evidence>
<dbReference type="Proteomes" id="UP000807025">
    <property type="component" value="Unassembled WGS sequence"/>
</dbReference>
<protein>
    <submittedName>
        <fullName evidence="2">Uncharacterized protein</fullName>
    </submittedName>
</protein>
<comment type="caution">
    <text evidence="2">The sequence shown here is derived from an EMBL/GenBank/DDBJ whole genome shotgun (WGS) entry which is preliminary data.</text>
</comment>
<sequence length="54" mass="6296">MHEYYSGLSTHLIDVFIRGMLDWYGLSLLIGLPSVRIQRVTMNTVETFVVHETR</sequence>
<reference evidence="2" key="1">
    <citation type="submission" date="2020-11" db="EMBL/GenBank/DDBJ databases">
        <authorList>
            <consortium name="DOE Joint Genome Institute"/>
            <person name="Ahrendt S."/>
            <person name="Riley R."/>
            <person name="Andreopoulos W."/>
            <person name="Labutti K."/>
            <person name="Pangilinan J."/>
            <person name="Ruiz-Duenas F.J."/>
            <person name="Barrasa J.M."/>
            <person name="Sanchez-Garcia M."/>
            <person name="Camarero S."/>
            <person name="Miyauchi S."/>
            <person name="Serrano A."/>
            <person name="Linde D."/>
            <person name="Babiker R."/>
            <person name="Drula E."/>
            <person name="Ayuso-Fernandez I."/>
            <person name="Pacheco R."/>
            <person name="Padilla G."/>
            <person name="Ferreira P."/>
            <person name="Barriuso J."/>
            <person name="Kellner H."/>
            <person name="Castanera R."/>
            <person name="Alfaro M."/>
            <person name="Ramirez L."/>
            <person name="Pisabarro A.G."/>
            <person name="Kuo A."/>
            <person name="Tritt A."/>
            <person name="Lipzen A."/>
            <person name="He G."/>
            <person name="Yan M."/>
            <person name="Ng V."/>
            <person name="Cullen D."/>
            <person name="Martin F."/>
            <person name="Rosso M.-N."/>
            <person name="Henrissat B."/>
            <person name="Hibbett D."/>
            <person name="Martinez A.T."/>
            <person name="Grigoriev I.V."/>
        </authorList>
    </citation>
    <scope>NUCLEOTIDE SEQUENCE</scope>
    <source>
        <strain evidence="2">ATCC 90797</strain>
    </source>
</reference>
<keyword evidence="1" id="KW-0812">Transmembrane</keyword>
<evidence type="ECO:0000256" key="1">
    <source>
        <dbReference type="SAM" id="Phobius"/>
    </source>
</evidence>
<dbReference type="AlphaFoldDB" id="A0A9P6DDG0"/>
<feature type="transmembrane region" description="Helical" evidence="1">
    <location>
        <begin position="12"/>
        <end position="32"/>
    </location>
</feature>
<keyword evidence="3" id="KW-1185">Reference proteome</keyword>
<proteinExistence type="predicted"/>
<dbReference type="EMBL" id="MU154622">
    <property type="protein sequence ID" value="KAF9491335.1"/>
    <property type="molecule type" value="Genomic_DNA"/>
</dbReference>